<dbReference type="Gene3D" id="3.30.70.890">
    <property type="entry name" value="GHMP kinase, C-terminal domain"/>
    <property type="match status" value="1"/>
</dbReference>
<dbReference type="UniPathway" id="UPA00050">
    <property type="reaction ID" value="UER00064"/>
</dbReference>
<dbReference type="OrthoDB" id="195231at2759"/>
<keyword evidence="5" id="KW-0028">Amino-acid biosynthesis</keyword>
<dbReference type="STRING" id="105231.A0A1Y1I6E4"/>
<keyword evidence="7" id="KW-0791">Threonine biosynthesis</keyword>
<comment type="pathway">
    <text evidence="1">Amino-acid biosynthesis; L-threonine biosynthesis; L-threonine from L-aspartate: step 4/5.</text>
</comment>
<evidence type="ECO:0000256" key="1">
    <source>
        <dbReference type="ARBA" id="ARBA00005015"/>
    </source>
</evidence>
<keyword evidence="10" id="KW-0067">ATP-binding</keyword>
<dbReference type="InterPro" id="IPR013750">
    <property type="entry name" value="GHMP_kinase_C_dom"/>
</dbReference>
<keyword evidence="9 14" id="KW-0418">Kinase</keyword>
<dbReference type="EMBL" id="DF237188">
    <property type="protein sequence ID" value="GAQ85522.1"/>
    <property type="molecule type" value="Genomic_DNA"/>
</dbReference>
<feature type="domain" description="GHMP kinase N-terminal" evidence="12">
    <location>
        <begin position="176"/>
        <end position="258"/>
    </location>
</feature>
<sequence length="421" mass="43197">MAATGVLRAPGLLPCGYQLSEGCHYGGPVQSSIPIPCIPQFSTEAPLRAPTGVSPASYPRRLHSPLKRVSRKQLRHVCKASLVVTAEKSADIIQLQRITETVPEVALKSVRAFGPATVANLGPGFDYLGCALDGLGDYVTAEVRDELEGGAIVINSITGDGGRLSLEANDNCAGIAAKATLQLLGVTDVGIALTLEKGLPLGSGLGSSAASAAAAAWAVNALFGGVLTRAQLVEAGLVSEATVSGYHADNIAPAIMGGFVLVRSYNPLQLIPLQYPEDRSLYFVVVTPAFEAPTREMRAVLPQEVTLKKHIANCSQGAALVAAILTGQADLLGSALSSDTIVEPRRGPLIPGLAAVKVSAMAAGAFGCTISGAGPTAVAITDSEEKGKQIGEAMQAAFAENGRLKSTAAVLSLNREGAQVV</sequence>
<dbReference type="InterPro" id="IPR006204">
    <property type="entry name" value="GHMP_kinase_N_dom"/>
</dbReference>
<evidence type="ECO:0000256" key="10">
    <source>
        <dbReference type="ARBA" id="ARBA00022840"/>
    </source>
</evidence>
<name>A0A1Y1I6E4_KLENI</name>
<evidence type="ECO:0000256" key="3">
    <source>
        <dbReference type="ARBA" id="ARBA00012078"/>
    </source>
</evidence>
<reference evidence="14 15" key="1">
    <citation type="journal article" date="2014" name="Nat. Commun.">
        <title>Klebsormidium flaccidum genome reveals primary factors for plant terrestrial adaptation.</title>
        <authorList>
            <person name="Hori K."/>
            <person name="Maruyama F."/>
            <person name="Fujisawa T."/>
            <person name="Togashi T."/>
            <person name="Yamamoto N."/>
            <person name="Seo M."/>
            <person name="Sato S."/>
            <person name="Yamada T."/>
            <person name="Mori H."/>
            <person name="Tajima N."/>
            <person name="Moriyama T."/>
            <person name="Ikeuchi M."/>
            <person name="Watanabe M."/>
            <person name="Wada H."/>
            <person name="Kobayashi K."/>
            <person name="Saito M."/>
            <person name="Masuda T."/>
            <person name="Sasaki-Sekimoto Y."/>
            <person name="Mashiguchi K."/>
            <person name="Awai K."/>
            <person name="Shimojima M."/>
            <person name="Masuda S."/>
            <person name="Iwai M."/>
            <person name="Nobusawa T."/>
            <person name="Narise T."/>
            <person name="Kondo S."/>
            <person name="Saito H."/>
            <person name="Sato R."/>
            <person name="Murakawa M."/>
            <person name="Ihara Y."/>
            <person name="Oshima-Yamada Y."/>
            <person name="Ohtaka K."/>
            <person name="Satoh M."/>
            <person name="Sonobe K."/>
            <person name="Ishii M."/>
            <person name="Ohtani R."/>
            <person name="Kanamori-Sato M."/>
            <person name="Honoki R."/>
            <person name="Miyazaki D."/>
            <person name="Mochizuki H."/>
            <person name="Umetsu J."/>
            <person name="Higashi K."/>
            <person name="Shibata D."/>
            <person name="Kamiya Y."/>
            <person name="Sato N."/>
            <person name="Nakamura Y."/>
            <person name="Tabata S."/>
            <person name="Ida S."/>
            <person name="Kurokawa K."/>
            <person name="Ohta H."/>
        </authorList>
    </citation>
    <scope>NUCLEOTIDE SEQUENCE [LARGE SCALE GENOMIC DNA]</scope>
    <source>
        <strain evidence="14 15">NIES-2285</strain>
    </source>
</reference>
<dbReference type="HAMAP" id="MF_00384">
    <property type="entry name" value="Homoser_kinase"/>
    <property type="match status" value="1"/>
</dbReference>
<evidence type="ECO:0000256" key="9">
    <source>
        <dbReference type="ARBA" id="ARBA00022777"/>
    </source>
</evidence>
<dbReference type="InterPro" id="IPR020568">
    <property type="entry name" value="Ribosomal_Su5_D2-typ_SF"/>
</dbReference>
<accession>A0A1Y1I6E4</accession>
<dbReference type="PANTHER" id="PTHR20861:SF1">
    <property type="entry name" value="HOMOSERINE KINASE"/>
    <property type="match status" value="1"/>
</dbReference>
<proteinExistence type="inferred from homology"/>
<dbReference type="GO" id="GO:0004413">
    <property type="term" value="F:homoserine kinase activity"/>
    <property type="evidence" value="ECO:0007669"/>
    <property type="project" value="UniProtKB-EC"/>
</dbReference>
<dbReference type="PROSITE" id="PS00627">
    <property type="entry name" value="GHMP_KINASES_ATP"/>
    <property type="match status" value="1"/>
</dbReference>
<organism evidence="14 15">
    <name type="scientific">Klebsormidium nitens</name>
    <name type="common">Green alga</name>
    <name type="synonym">Ulothrix nitens</name>
    <dbReference type="NCBI Taxonomy" id="105231"/>
    <lineage>
        <taxon>Eukaryota</taxon>
        <taxon>Viridiplantae</taxon>
        <taxon>Streptophyta</taxon>
        <taxon>Klebsormidiophyceae</taxon>
        <taxon>Klebsormidiales</taxon>
        <taxon>Klebsormidiaceae</taxon>
        <taxon>Klebsormidium</taxon>
    </lineage>
</organism>
<dbReference type="SUPFAM" id="SSF55060">
    <property type="entry name" value="GHMP Kinase, C-terminal domain"/>
    <property type="match status" value="1"/>
</dbReference>
<dbReference type="InterPro" id="IPR036554">
    <property type="entry name" value="GHMP_kinase_C_sf"/>
</dbReference>
<dbReference type="InterPro" id="IPR006203">
    <property type="entry name" value="GHMP_knse_ATP-bd_CS"/>
</dbReference>
<feature type="domain" description="GHMP kinase C-terminal" evidence="13">
    <location>
        <begin position="321"/>
        <end position="399"/>
    </location>
</feature>
<gene>
    <name evidence="14" type="ORF">KFL_002390140</name>
</gene>
<dbReference type="InterPro" id="IPR000870">
    <property type="entry name" value="Homoserine_kinase"/>
</dbReference>
<dbReference type="NCBIfam" id="NF002288">
    <property type="entry name" value="PRK01212.1-4"/>
    <property type="match status" value="1"/>
</dbReference>
<evidence type="ECO:0000256" key="6">
    <source>
        <dbReference type="ARBA" id="ARBA00022679"/>
    </source>
</evidence>
<dbReference type="InterPro" id="IPR014721">
    <property type="entry name" value="Ribsml_uS5_D2-typ_fold_subgr"/>
</dbReference>
<dbReference type="Proteomes" id="UP000054558">
    <property type="component" value="Unassembled WGS sequence"/>
</dbReference>
<protein>
    <recommendedName>
        <fullName evidence="4">Homoserine kinase</fullName>
        <ecNumber evidence="3">2.7.1.39</ecNumber>
    </recommendedName>
</protein>
<evidence type="ECO:0000256" key="5">
    <source>
        <dbReference type="ARBA" id="ARBA00022605"/>
    </source>
</evidence>
<dbReference type="GO" id="GO:0005524">
    <property type="term" value="F:ATP binding"/>
    <property type="evidence" value="ECO:0007669"/>
    <property type="project" value="UniProtKB-KW"/>
</dbReference>
<dbReference type="PANTHER" id="PTHR20861">
    <property type="entry name" value="HOMOSERINE/4-DIPHOSPHOCYTIDYL-2-C-METHYL-D-ERYTHRITOL KINASE"/>
    <property type="match status" value="1"/>
</dbReference>
<dbReference type="EC" id="2.7.1.39" evidence="3"/>
<dbReference type="Gene3D" id="3.30.230.10">
    <property type="match status" value="1"/>
</dbReference>
<evidence type="ECO:0000259" key="12">
    <source>
        <dbReference type="Pfam" id="PF00288"/>
    </source>
</evidence>
<dbReference type="AlphaFoldDB" id="A0A1Y1I6E4"/>
<dbReference type="NCBIfam" id="TIGR00191">
    <property type="entry name" value="thrB"/>
    <property type="match status" value="1"/>
</dbReference>
<keyword evidence="8" id="KW-0547">Nucleotide-binding</keyword>
<dbReference type="Pfam" id="PF00288">
    <property type="entry name" value="GHMP_kinases_N"/>
    <property type="match status" value="1"/>
</dbReference>
<comment type="similarity">
    <text evidence="2">Belongs to the GHMP kinase family. Homoserine kinase subfamily.</text>
</comment>
<dbReference type="OMA" id="CANRIPH"/>
<evidence type="ECO:0000256" key="8">
    <source>
        <dbReference type="ARBA" id="ARBA00022741"/>
    </source>
</evidence>
<dbReference type="GO" id="GO:0009088">
    <property type="term" value="P:threonine biosynthetic process"/>
    <property type="evidence" value="ECO:0007669"/>
    <property type="project" value="UniProtKB-UniPathway"/>
</dbReference>
<evidence type="ECO:0000259" key="13">
    <source>
        <dbReference type="Pfam" id="PF08544"/>
    </source>
</evidence>
<dbReference type="PRINTS" id="PR00958">
    <property type="entry name" value="HOMSERKINASE"/>
</dbReference>
<keyword evidence="6" id="KW-0808">Transferase</keyword>
<dbReference type="SUPFAM" id="SSF54211">
    <property type="entry name" value="Ribosomal protein S5 domain 2-like"/>
    <property type="match status" value="1"/>
</dbReference>
<comment type="catalytic activity">
    <reaction evidence="11">
        <text>L-homoserine + ATP = O-phospho-L-homoserine + ADP + H(+)</text>
        <dbReference type="Rhea" id="RHEA:13985"/>
        <dbReference type="ChEBI" id="CHEBI:15378"/>
        <dbReference type="ChEBI" id="CHEBI:30616"/>
        <dbReference type="ChEBI" id="CHEBI:57476"/>
        <dbReference type="ChEBI" id="CHEBI:57590"/>
        <dbReference type="ChEBI" id="CHEBI:456216"/>
        <dbReference type="EC" id="2.7.1.39"/>
    </reaction>
    <physiologicalReaction direction="left-to-right" evidence="11">
        <dbReference type="Rhea" id="RHEA:13986"/>
    </physiologicalReaction>
</comment>
<dbReference type="Pfam" id="PF08544">
    <property type="entry name" value="GHMP_kinases_C"/>
    <property type="match status" value="1"/>
</dbReference>
<evidence type="ECO:0000313" key="14">
    <source>
        <dbReference type="EMBL" id="GAQ85522.1"/>
    </source>
</evidence>
<evidence type="ECO:0000256" key="11">
    <source>
        <dbReference type="ARBA" id="ARBA00049913"/>
    </source>
</evidence>
<keyword evidence="15" id="KW-1185">Reference proteome</keyword>
<evidence type="ECO:0000256" key="2">
    <source>
        <dbReference type="ARBA" id="ARBA00007370"/>
    </source>
</evidence>
<evidence type="ECO:0000256" key="4">
    <source>
        <dbReference type="ARBA" id="ARBA00017858"/>
    </source>
</evidence>
<evidence type="ECO:0000256" key="7">
    <source>
        <dbReference type="ARBA" id="ARBA00022697"/>
    </source>
</evidence>
<evidence type="ECO:0000313" key="15">
    <source>
        <dbReference type="Proteomes" id="UP000054558"/>
    </source>
</evidence>